<evidence type="ECO:0000313" key="3">
    <source>
        <dbReference type="EMBL" id="GAA4226414.1"/>
    </source>
</evidence>
<dbReference type="InterPro" id="IPR025406">
    <property type="entry name" value="DUF4132"/>
</dbReference>
<evidence type="ECO:0000259" key="2">
    <source>
        <dbReference type="Pfam" id="PF13569"/>
    </source>
</evidence>
<dbReference type="EMBL" id="BAABAS010000004">
    <property type="protein sequence ID" value="GAA4226414.1"/>
    <property type="molecule type" value="Genomic_DNA"/>
</dbReference>
<protein>
    <recommendedName>
        <fullName evidence="2">DUF4132 domain-containing protein</fullName>
    </recommendedName>
</protein>
<feature type="region of interest" description="Disordered" evidence="1">
    <location>
        <begin position="1"/>
        <end position="28"/>
    </location>
</feature>
<reference evidence="4" key="1">
    <citation type="journal article" date="2019" name="Int. J. Syst. Evol. Microbiol.">
        <title>The Global Catalogue of Microorganisms (GCM) 10K type strain sequencing project: providing services to taxonomists for standard genome sequencing and annotation.</title>
        <authorList>
            <consortium name="The Broad Institute Genomics Platform"/>
            <consortium name="The Broad Institute Genome Sequencing Center for Infectious Disease"/>
            <person name="Wu L."/>
            <person name="Ma J."/>
        </authorList>
    </citation>
    <scope>NUCLEOTIDE SEQUENCE [LARGE SCALE GENOMIC DNA]</scope>
    <source>
        <strain evidence="4">JCM 17440</strain>
    </source>
</reference>
<organism evidence="3 4">
    <name type="scientific">Actinomadura meridiana</name>
    <dbReference type="NCBI Taxonomy" id="559626"/>
    <lineage>
        <taxon>Bacteria</taxon>
        <taxon>Bacillati</taxon>
        <taxon>Actinomycetota</taxon>
        <taxon>Actinomycetes</taxon>
        <taxon>Streptosporangiales</taxon>
        <taxon>Thermomonosporaceae</taxon>
        <taxon>Actinomadura</taxon>
    </lineage>
</organism>
<feature type="domain" description="DUF4132" evidence="2">
    <location>
        <begin position="831"/>
        <end position="1009"/>
    </location>
</feature>
<dbReference type="RefSeq" id="WP_344890859.1">
    <property type="nucleotide sequence ID" value="NZ_BAABAS010000004.1"/>
</dbReference>
<dbReference type="Proteomes" id="UP001501710">
    <property type="component" value="Unassembled WGS sequence"/>
</dbReference>
<comment type="caution">
    <text evidence="3">The sequence shown here is derived from an EMBL/GenBank/DDBJ whole genome shotgun (WGS) entry which is preliminary data.</text>
</comment>
<sequence>MDEDTLTIPAPWRRRLHPRRGGTPGPATAIDPAAATTLRRRLDDQARDVQDVIGHPRSDPRLATAARRYLDGHDDPLGATVTGLIAVRRDRDQPDSLAGLVDAWCARHGAAFTAAAVAGLGHAEATWEWIEPGRVSEAWLRPRDPGEPYGPWWAIRDTLRRTRAVLAAADDTEYRRAADLLGEYREDPLTRLLAAYLMPTRQDWVDECVTEALDGVQPGRSWMLWCCVQTPDQAVALSDADRVPTDAAVATTAVEAVGAAMAPLLARAYDAAHRAEARRVSAELLAILPTDEAFQALLDRTGKDGAANGKAANGKAGRSGKDRVRPALAAAMRRFPDRAARLLGDAASGTGPTATIAAELLKDHRAVHATPPSPSAPKAIPAAAPRDVPASLIDPPWSSDTRPPGPVIDGLVAPDGDAVRWADGERELWRGRPYPPPDREWDQQIAAHQTGRLSSWETVELFRDGPLEQVRPLFAAWAATDPGCGFALQPLAARYELDAVPMIADAAATAPAEFGETLLPFLTERVAALMADWAVRLKTARPIAHDWFARHRIGAAVQLVPTALGPHCRARSAAEFALLHIADNEGDAAVVGAAHIYGADAAAAVTKLLEPGADRLPPVRVPTIGAWADPALLPRVLLEGRDRALPADAVHTLLTTLALPLPGGARPDVSDVVRACDAESLAAFSWDVFQRWDAAGHPAKDGWALTQLGLLGGDPAARRLTPLIKAWPGHGRHANAATGLDVLTEIGTDLALTHLHAISRTRRYPALRRRARAAIRQVADDLGLTRDELADRLVPDFGLDAHGTLVLDYGPRRFTAGFDELLRPVVRDQHGKPRKTLPKPGAADDPALAPAAYRRFAALRTDVRTVATDQLGRLESAMTERRTWSAADFRRYLAAHPLMRHLARRLVWATGDDTTFRVAEDGTFADSNDDVYDLPDTARVRIVHPLDPPGALTPWAPVFADYEIAQPFPQLERPVDALTADEHRTENLDRHEGATVPLGRLLGLERRGWEPEHVGDAGIVGGMTRGLPGGAAAHIAFDPGVPIGHRDAAERITVSVWIQGTEILGPVGVSELLTELAAALTP</sequence>
<evidence type="ECO:0000313" key="4">
    <source>
        <dbReference type="Proteomes" id="UP001501710"/>
    </source>
</evidence>
<evidence type="ECO:0000256" key="1">
    <source>
        <dbReference type="SAM" id="MobiDB-lite"/>
    </source>
</evidence>
<proteinExistence type="predicted"/>
<gene>
    <name evidence="3" type="ORF">GCM10022254_11370</name>
</gene>
<accession>A0ABP8BU78</accession>
<name>A0ABP8BU78_9ACTN</name>
<keyword evidence="4" id="KW-1185">Reference proteome</keyword>
<dbReference type="Pfam" id="PF13569">
    <property type="entry name" value="DUF4132"/>
    <property type="match status" value="1"/>
</dbReference>